<keyword evidence="1 3" id="KW-0808">Transferase</keyword>
<protein>
    <submittedName>
        <fullName evidence="3">Glycosyltransferase</fullName>
        <ecNumber evidence="3">2.4.-.-</ecNumber>
    </submittedName>
</protein>
<sequence>MKVLYQTRYNIFERKGGDTVQILKTKEFIESRYPHIRIDIDSDPHADLSSYDMVHIFNMLRPQETVLFMENARKQGKKTALSTIFWRSTEFERHGQIGLRKWVNRMISYDSMEKLRGLYRYYVDGEKHEGTARLIRAGYTRLQRDILEQADLLLPNGEGEIELIRRIFRPEKQLEYVVVPNAIDAGIFACEPDAQRRDIVLCVGRFEPRKNQLNLIRAMSGLSYKLVLAGTAHETQQQYLNAMRKAARTADVEIVDEMDHVELQSLYGRARVHVLPSWYDTPGLASLEAAVSGCNIVATTRGTTKEYFGDDAYYCEPGDVESIRKAVVAAYEAPFNRQLQENILSRYTWAQTADRTVEGYCRMLDRKEPEVSAG</sequence>
<name>A0ABU6PLG9_9BACL</name>
<dbReference type="SUPFAM" id="SSF53756">
    <property type="entry name" value="UDP-Glycosyltransferase/glycogen phosphorylase"/>
    <property type="match status" value="1"/>
</dbReference>
<dbReference type="InterPro" id="IPR001296">
    <property type="entry name" value="Glyco_trans_1"/>
</dbReference>
<feature type="domain" description="Glycosyl transferase family 1" evidence="2">
    <location>
        <begin position="195"/>
        <end position="334"/>
    </location>
</feature>
<dbReference type="EMBL" id="JARTLD010000001">
    <property type="protein sequence ID" value="MED5015714.1"/>
    <property type="molecule type" value="Genomic_DNA"/>
</dbReference>
<dbReference type="Proteomes" id="UP001343257">
    <property type="component" value="Unassembled WGS sequence"/>
</dbReference>
<dbReference type="Gene3D" id="3.40.50.2000">
    <property type="entry name" value="Glycogen Phosphorylase B"/>
    <property type="match status" value="2"/>
</dbReference>
<evidence type="ECO:0000256" key="1">
    <source>
        <dbReference type="ARBA" id="ARBA00022679"/>
    </source>
</evidence>
<proteinExistence type="predicted"/>
<organism evidence="3 4">
    <name type="scientific">Paenibacillus chibensis</name>
    <dbReference type="NCBI Taxonomy" id="59846"/>
    <lineage>
        <taxon>Bacteria</taxon>
        <taxon>Bacillati</taxon>
        <taxon>Bacillota</taxon>
        <taxon>Bacilli</taxon>
        <taxon>Bacillales</taxon>
        <taxon>Paenibacillaceae</taxon>
        <taxon>Paenibacillus</taxon>
    </lineage>
</organism>
<reference evidence="3 4" key="1">
    <citation type="submission" date="2023-03" db="EMBL/GenBank/DDBJ databases">
        <title>Bacillus Genome Sequencing.</title>
        <authorList>
            <person name="Dunlap C."/>
        </authorList>
    </citation>
    <scope>NUCLEOTIDE SEQUENCE [LARGE SCALE GENOMIC DNA]</scope>
    <source>
        <strain evidence="3 4">NRS-52</strain>
    </source>
</reference>
<dbReference type="Pfam" id="PF00534">
    <property type="entry name" value="Glycos_transf_1"/>
    <property type="match status" value="1"/>
</dbReference>
<dbReference type="RefSeq" id="WP_328274367.1">
    <property type="nucleotide sequence ID" value="NZ_JARTLD010000001.1"/>
</dbReference>
<accession>A0ABU6PLG9</accession>
<keyword evidence="4" id="KW-1185">Reference proteome</keyword>
<dbReference type="PANTHER" id="PTHR46401">
    <property type="entry name" value="GLYCOSYLTRANSFERASE WBBK-RELATED"/>
    <property type="match status" value="1"/>
</dbReference>
<evidence type="ECO:0000313" key="4">
    <source>
        <dbReference type="Proteomes" id="UP001343257"/>
    </source>
</evidence>
<comment type="caution">
    <text evidence="3">The sequence shown here is derived from an EMBL/GenBank/DDBJ whole genome shotgun (WGS) entry which is preliminary data.</text>
</comment>
<evidence type="ECO:0000313" key="3">
    <source>
        <dbReference type="EMBL" id="MED5015714.1"/>
    </source>
</evidence>
<dbReference type="PANTHER" id="PTHR46401:SF2">
    <property type="entry name" value="GLYCOSYLTRANSFERASE WBBK-RELATED"/>
    <property type="match status" value="1"/>
</dbReference>
<gene>
    <name evidence="3" type="ORF">P9847_00165</name>
</gene>
<dbReference type="EC" id="2.4.-.-" evidence="3"/>
<evidence type="ECO:0000259" key="2">
    <source>
        <dbReference type="Pfam" id="PF00534"/>
    </source>
</evidence>
<dbReference type="GO" id="GO:0016757">
    <property type="term" value="F:glycosyltransferase activity"/>
    <property type="evidence" value="ECO:0007669"/>
    <property type="project" value="UniProtKB-KW"/>
</dbReference>
<keyword evidence="3" id="KW-0328">Glycosyltransferase</keyword>